<sequence length="183" mass="19835">MSIRETHRSDGDGFIPGDWWLVCDVCGFDYRSSDMKERWDHAMVCTECWEKRNEQEGVRGIAEKIAVPIARPVPDDNNLIKSWTNSTYETFETTDSQITEAVNSAGNGSARSNDTTVASGTNYSISSTLTLNSGQAPTLITGSSGSADGTTLGTLSNGPNTINFEADSSTYLYITNTADSDYS</sequence>
<evidence type="ECO:0000313" key="1">
    <source>
        <dbReference type="EMBL" id="GAF77397.1"/>
    </source>
</evidence>
<name>X0SNF2_9ZZZZ</name>
<proteinExistence type="predicted"/>
<protein>
    <submittedName>
        <fullName evidence="1">Uncharacterized protein</fullName>
    </submittedName>
</protein>
<dbReference type="EMBL" id="BARS01001864">
    <property type="protein sequence ID" value="GAF77397.1"/>
    <property type="molecule type" value="Genomic_DNA"/>
</dbReference>
<feature type="non-terminal residue" evidence="1">
    <location>
        <position position="183"/>
    </location>
</feature>
<dbReference type="AlphaFoldDB" id="X0SNF2"/>
<reference evidence="1" key="1">
    <citation type="journal article" date="2014" name="Front. Microbiol.">
        <title>High frequency of phylogenetically diverse reductive dehalogenase-homologous genes in deep subseafloor sedimentary metagenomes.</title>
        <authorList>
            <person name="Kawai M."/>
            <person name="Futagami T."/>
            <person name="Toyoda A."/>
            <person name="Takaki Y."/>
            <person name="Nishi S."/>
            <person name="Hori S."/>
            <person name="Arai W."/>
            <person name="Tsubouchi T."/>
            <person name="Morono Y."/>
            <person name="Uchiyama I."/>
            <person name="Ito T."/>
            <person name="Fujiyama A."/>
            <person name="Inagaki F."/>
            <person name="Takami H."/>
        </authorList>
    </citation>
    <scope>NUCLEOTIDE SEQUENCE</scope>
    <source>
        <strain evidence="1">Expedition CK06-06</strain>
    </source>
</reference>
<organism evidence="1">
    <name type="scientific">marine sediment metagenome</name>
    <dbReference type="NCBI Taxonomy" id="412755"/>
    <lineage>
        <taxon>unclassified sequences</taxon>
        <taxon>metagenomes</taxon>
        <taxon>ecological metagenomes</taxon>
    </lineage>
</organism>
<comment type="caution">
    <text evidence="1">The sequence shown here is derived from an EMBL/GenBank/DDBJ whole genome shotgun (WGS) entry which is preliminary data.</text>
</comment>
<accession>X0SNF2</accession>
<gene>
    <name evidence="1" type="ORF">S01H1_03415</name>
</gene>